<evidence type="ECO:0000313" key="2">
    <source>
        <dbReference type="EMBL" id="KAF2724380.1"/>
    </source>
</evidence>
<reference evidence="2" key="1">
    <citation type="journal article" date="2020" name="Stud. Mycol.">
        <title>101 Dothideomycetes genomes: a test case for predicting lifestyles and emergence of pathogens.</title>
        <authorList>
            <person name="Haridas S."/>
            <person name="Albert R."/>
            <person name="Binder M."/>
            <person name="Bloem J."/>
            <person name="Labutti K."/>
            <person name="Salamov A."/>
            <person name="Andreopoulos B."/>
            <person name="Baker S."/>
            <person name="Barry K."/>
            <person name="Bills G."/>
            <person name="Bluhm B."/>
            <person name="Cannon C."/>
            <person name="Castanera R."/>
            <person name="Culley D."/>
            <person name="Daum C."/>
            <person name="Ezra D."/>
            <person name="Gonzalez J."/>
            <person name="Henrissat B."/>
            <person name="Kuo A."/>
            <person name="Liang C."/>
            <person name="Lipzen A."/>
            <person name="Lutzoni F."/>
            <person name="Magnuson J."/>
            <person name="Mondo S."/>
            <person name="Nolan M."/>
            <person name="Ohm R."/>
            <person name="Pangilinan J."/>
            <person name="Park H.-J."/>
            <person name="Ramirez L."/>
            <person name="Alfaro M."/>
            <person name="Sun H."/>
            <person name="Tritt A."/>
            <person name="Yoshinaga Y."/>
            <person name="Zwiers L.-H."/>
            <person name="Turgeon B."/>
            <person name="Goodwin S."/>
            <person name="Spatafora J."/>
            <person name="Crous P."/>
            <person name="Grigoriev I."/>
        </authorList>
    </citation>
    <scope>NUCLEOTIDE SEQUENCE</scope>
    <source>
        <strain evidence="2">CBS 116435</strain>
    </source>
</reference>
<organism evidence="2 3">
    <name type="scientific">Polychaeton citri CBS 116435</name>
    <dbReference type="NCBI Taxonomy" id="1314669"/>
    <lineage>
        <taxon>Eukaryota</taxon>
        <taxon>Fungi</taxon>
        <taxon>Dikarya</taxon>
        <taxon>Ascomycota</taxon>
        <taxon>Pezizomycotina</taxon>
        <taxon>Dothideomycetes</taxon>
        <taxon>Dothideomycetidae</taxon>
        <taxon>Capnodiales</taxon>
        <taxon>Capnodiaceae</taxon>
        <taxon>Polychaeton</taxon>
    </lineage>
</organism>
<dbReference type="InterPro" id="IPR051468">
    <property type="entry name" value="Fungal_SecMetab_SDRs"/>
</dbReference>
<comment type="similarity">
    <text evidence="1">Belongs to the short-chain dehydrogenases/reductases (SDR) family.</text>
</comment>
<comment type="caution">
    <text evidence="2">The sequence shown here is derived from an EMBL/GenBank/DDBJ whole genome shotgun (WGS) entry which is preliminary data.</text>
</comment>
<dbReference type="InterPro" id="IPR002347">
    <property type="entry name" value="SDR_fam"/>
</dbReference>
<accession>A0A9P4UTR1</accession>
<evidence type="ECO:0000313" key="3">
    <source>
        <dbReference type="Proteomes" id="UP000799441"/>
    </source>
</evidence>
<dbReference type="PANTHER" id="PTHR43544:SF36">
    <property type="entry name" value="CHAIN OXIDOREDUCTASE (CSGA), PUTATIVE (AFU_ORTHOLOGUE AFUA_4G00910)-RELATED"/>
    <property type="match status" value="1"/>
</dbReference>
<dbReference type="GO" id="GO:0016491">
    <property type="term" value="F:oxidoreductase activity"/>
    <property type="evidence" value="ECO:0007669"/>
    <property type="project" value="TreeGrafter"/>
</dbReference>
<dbReference type="PRINTS" id="PR00081">
    <property type="entry name" value="GDHRDH"/>
</dbReference>
<evidence type="ECO:0000256" key="1">
    <source>
        <dbReference type="ARBA" id="ARBA00006484"/>
    </source>
</evidence>
<keyword evidence="3" id="KW-1185">Reference proteome</keyword>
<gene>
    <name evidence="2" type="ORF">K431DRAFT_310316</name>
</gene>
<dbReference type="OrthoDB" id="7289984at2759"/>
<proteinExistence type="inferred from homology"/>
<sequence length="253" mass="27121">MSTYFITGTSRGLGLGLVAELLNSPESNAKIVFATTRDKPTAALQKLIDESSGRLVNIILDPVDLNSVKAAYSEVEKHLNGAGLDVVINNVGAMPYTPGGIATMDDLTPTFNVNVLSAHNVMSVFIPLVELGSQKKIVNISTTLGSMEMSQRFALFPVPAYKITKAAMNMLTVQYAQEYASKDLVIFALSPGWVKTDLGSDAADLTVEESTKAILDAVHTAGKETNGQFRNVLVKGWEENPGLNQYPGGVSPW</sequence>
<dbReference type="Gene3D" id="3.40.50.720">
    <property type="entry name" value="NAD(P)-binding Rossmann-like Domain"/>
    <property type="match status" value="1"/>
</dbReference>
<protein>
    <submittedName>
        <fullName evidence="2">Short chain oxidoreductase</fullName>
    </submittedName>
</protein>
<dbReference type="Proteomes" id="UP000799441">
    <property type="component" value="Unassembled WGS sequence"/>
</dbReference>
<dbReference type="InterPro" id="IPR036291">
    <property type="entry name" value="NAD(P)-bd_dom_sf"/>
</dbReference>
<dbReference type="SUPFAM" id="SSF51735">
    <property type="entry name" value="NAD(P)-binding Rossmann-fold domains"/>
    <property type="match status" value="1"/>
</dbReference>
<dbReference type="AlphaFoldDB" id="A0A9P4UTR1"/>
<name>A0A9P4UTR1_9PEZI</name>
<dbReference type="Pfam" id="PF00106">
    <property type="entry name" value="adh_short"/>
    <property type="match status" value="1"/>
</dbReference>
<dbReference type="PANTHER" id="PTHR43544">
    <property type="entry name" value="SHORT-CHAIN DEHYDROGENASE/REDUCTASE"/>
    <property type="match status" value="1"/>
</dbReference>
<dbReference type="EMBL" id="MU003772">
    <property type="protein sequence ID" value="KAF2724380.1"/>
    <property type="molecule type" value="Genomic_DNA"/>
</dbReference>
<dbReference type="GO" id="GO:0005737">
    <property type="term" value="C:cytoplasm"/>
    <property type="evidence" value="ECO:0007669"/>
    <property type="project" value="TreeGrafter"/>
</dbReference>